<dbReference type="PANTHER" id="PTHR12918:SF1">
    <property type="entry name" value="CYSTEINE DIOXYGENASE TYPE 1"/>
    <property type="match status" value="1"/>
</dbReference>
<keyword evidence="4" id="KW-0560">Oxidoreductase</keyword>
<protein>
    <submittedName>
        <fullName evidence="8">Cysteine dioxygenase</fullName>
    </submittedName>
</protein>
<feature type="binding site" evidence="7">
    <location>
        <position position="98"/>
    </location>
    <ligand>
        <name>Fe cation</name>
        <dbReference type="ChEBI" id="CHEBI:24875"/>
        <note>catalytic</note>
    </ligand>
</feature>
<evidence type="ECO:0000313" key="8">
    <source>
        <dbReference type="EMBL" id="TSH94214.1"/>
    </source>
</evidence>
<dbReference type="InterPro" id="IPR010300">
    <property type="entry name" value="CDO_1"/>
</dbReference>
<evidence type="ECO:0000256" key="5">
    <source>
        <dbReference type="ARBA" id="ARBA00023004"/>
    </source>
</evidence>
<evidence type="ECO:0000256" key="1">
    <source>
        <dbReference type="ARBA" id="ARBA00006622"/>
    </source>
</evidence>
<dbReference type="SUPFAM" id="SSF51182">
    <property type="entry name" value="RmlC-like cupins"/>
    <property type="match status" value="1"/>
</dbReference>
<dbReference type="GO" id="GO:0008198">
    <property type="term" value="F:ferrous iron binding"/>
    <property type="evidence" value="ECO:0007669"/>
    <property type="project" value="TreeGrafter"/>
</dbReference>
<evidence type="ECO:0000313" key="9">
    <source>
        <dbReference type="Proteomes" id="UP000318405"/>
    </source>
</evidence>
<keyword evidence="3 8" id="KW-0223">Dioxygenase</keyword>
<evidence type="ECO:0000256" key="2">
    <source>
        <dbReference type="ARBA" id="ARBA00022723"/>
    </source>
</evidence>
<dbReference type="GO" id="GO:0019448">
    <property type="term" value="P:L-cysteine catabolic process"/>
    <property type="evidence" value="ECO:0007669"/>
    <property type="project" value="TreeGrafter"/>
</dbReference>
<keyword evidence="9" id="KW-1185">Reference proteome</keyword>
<dbReference type="Proteomes" id="UP000318405">
    <property type="component" value="Unassembled WGS sequence"/>
</dbReference>
<feature type="binding site" evidence="7">
    <location>
        <position position="151"/>
    </location>
    <ligand>
        <name>Fe cation</name>
        <dbReference type="ChEBI" id="CHEBI:24875"/>
        <note>catalytic</note>
    </ligand>
</feature>
<gene>
    <name evidence="8" type="ORF">FOZ76_12970</name>
</gene>
<comment type="similarity">
    <text evidence="1">Belongs to the cysteine dioxygenase family.</text>
</comment>
<evidence type="ECO:0000256" key="7">
    <source>
        <dbReference type="PIRSR" id="PIRSR610300-51"/>
    </source>
</evidence>
<dbReference type="InterPro" id="IPR014710">
    <property type="entry name" value="RmlC-like_jellyroll"/>
</dbReference>
<organism evidence="8 9">
    <name type="scientific">Verticiella sediminum</name>
    <dbReference type="NCBI Taxonomy" id="1247510"/>
    <lineage>
        <taxon>Bacteria</taxon>
        <taxon>Pseudomonadati</taxon>
        <taxon>Pseudomonadota</taxon>
        <taxon>Betaproteobacteria</taxon>
        <taxon>Burkholderiales</taxon>
        <taxon>Alcaligenaceae</taxon>
        <taxon>Verticiella</taxon>
    </lineage>
</organism>
<keyword evidence="6" id="KW-0883">Thioether bond</keyword>
<dbReference type="GO" id="GO:0017172">
    <property type="term" value="F:cysteine dioxygenase activity"/>
    <property type="evidence" value="ECO:0007669"/>
    <property type="project" value="TreeGrafter"/>
</dbReference>
<accession>A0A556AMU3</accession>
<reference evidence="8 9" key="1">
    <citation type="submission" date="2019-07" db="EMBL/GenBank/DDBJ databases">
        <title>Qingshengfaniella alkalisoli gen. nov., sp. nov., isolated from saline soil.</title>
        <authorList>
            <person name="Xu L."/>
            <person name="Huang X.-X."/>
            <person name="Sun J.-Q."/>
        </authorList>
    </citation>
    <scope>NUCLEOTIDE SEQUENCE [LARGE SCALE GENOMIC DNA]</scope>
    <source>
        <strain evidence="8 9">DSM 27279</strain>
    </source>
</reference>
<comment type="caution">
    <text evidence="8">The sequence shown here is derived from an EMBL/GenBank/DDBJ whole genome shotgun (WGS) entry which is preliminary data.</text>
</comment>
<feature type="cross-link" description="3'-(S-cysteinyl)-tyrosine (Cys-Tyr)" evidence="6">
    <location>
        <begin position="104"/>
        <end position="167"/>
    </location>
</feature>
<evidence type="ECO:0000256" key="4">
    <source>
        <dbReference type="ARBA" id="ARBA00023002"/>
    </source>
</evidence>
<dbReference type="Pfam" id="PF05995">
    <property type="entry name" value="CDO_I"/>
    <property type="match status" value="1"/>
</dbReference>
<proteinExistence type="inferred from homology"/>
<name>A0A556AMU3_9BURK</name>
<dbReference type="PANTHER" id="PTHR12918">
    <property type="entry name" value="CYSTEINE DIOXYGENASE"/>
    <property type="match status" value="1"/>
</dbReference>
<evidence type="ECO:0000256" key="6">
    <source>
        <dbReference type="PIRSR" id="PIRSR610300-50"/>
    </source>
</evidence>
<sequence>MTVLDAPRSALPQIDAPGTPLGRIVADVTAACAGDPATLPATVEQALRAHAHDARILAERFRQPASHGYCRHLLHADPRGRFSMVALVWAPGQRTAVHAHYTWCAYRVLAGRLTEERYRWDAGRSRSELRETVARVAGQTGYGHAGYEQIHRLGNDDGQIAISLHVYGIDGERVATHVNRLTDPS</sequence>
<dbReference type="AlphaFoldDB" id="A0A556AMU3"/>
<dbReference type="EMBL" id="VLTJ01000025">
    <property type="protein sequence ID" value="TSH94214.1"/>
    <property type="molecule type" value="Genomic_DNA"/>
</dbReference>
<dbReference type="Gene3D" id="2.60.120.10">
    <property type="entry name" value="Jelly Rolls"/>
    <property type="match status" value="1"/>
</dbReference>
<dbReference type="RefSeq" id="WP_143948688.1">
    <property type="nucleotide sequence ID" value="NZ_BAABMB010000006.1"/>
</dbReference>
<keyword evidence="5 7" id="KW-0408">Iron</keyword>
<dbReference type="CDD" id="cd10548">
    <property type="entry name" value="cupin_CDO"/>
    <property type="match status" value="1"/>
</dbReference>
<dbReference type="OrthoDB" id="7059163at2"/>
<evidence type="ECO:0000256" key="3">
    <source>
        <dbReference type="ARBA" id="ARBA00022964"/>
    </source>
</evidence>
<feature type="binding site" evidence="7">
    <location>
        <position position="100"/>
    </location>
    <ligand>
        <name>Fe cation</name>
        <dbReference type="ChEBI" id="CHEBI:24875"/>
        <note>catalytic</note>
    </ligand>
</feature>
<dbReference type="InterPro" id="IPR011051">
    <property type="entry name" value="RmlC_Cupin_sf"/>
</dbReference>
<keyword evidence="2 7" id="KW-0479">Metal-binding</keyword>